<keyword evidence="3" id="KW-1185">Reference proteome</keyword>
<gene>
    <name evidence="2" type="ORF">PILCRDRAFT_810886</name>
</gene>
<proteinExistence type="predicted"/>
<feature type="compositionally biased region" description="Basic and acidic residues" evidence="1">
    <location>
        <begin position="1"/>
        <end position="10"/>
    </location>
</feature>
<dbReference type="HOGENOM" id="CLU_2441631_0_0_1"/>
<protein>
    <submittedName>
        <fullName evidence="2">Uncharacterized protein</fullName>
    </submittedName>
</protein>
<evidence type="ECO:0000313" key="3">
    <source>
        <dbReference type="Proteomes" id="UP000054166"/>
    </source>
</evidence>
<feature type="region of interest" description="Disordered" evidence="1">
    <location>
        <begin position="1"/>
        <end position="29"/>
    </location>
</feature>
<dbReference type="EMBL" id="KN832971">
    <property type="protein sequence ID" value="KIM91604.1"/>
    <property type="molecule type" value="Genomic_DNA"/>
</dbReference>
<name>A0A0C3GJ03_PILCF</name>
<organism evidence="2 3">
    <name type="scientific">Piloderma croceum (strain F 1598)</name>
    <dbReference type="NCBI Taxonomy" id="765440"/>
    <lineage>
        <taxon>Eukaryota</taxon>
        <taxon>Fungi</taxon>
        <taxon>Dikarya</taxon>
        <taxon>Basidiomycota</taxon>
        <taxon>Agaricomycotina</taxon>
        <taxon>Agaricomycetes</taxon>
        <taxon>Agaricomycetidae</taxon>
        <taxon>Atheliales</taxon>
        <taxon>Atheliaceae</taxon>
        <taxon>Piloderma</taxon>
    </lineage>
</organism>
<dbReference type="Proteomes" id="UP000054166">
    <property type="component" value="Unassembled WGS sequence"/>
</dbReference>
<evidence type="ECO:0000313" key="2">
    <source>
        <dbReference type="EMBL" id="KIM91604.1"/>
    </source>
</evidence>
<evidence type="ECO:0000256" key="1">
    <source>
        <dbReference type="SAM" id="MobiDB-lite"/>
    </source>
</evidence>
<dbReference type="AlphaFoldDB" id="A0A0C3GJ03"/>
<reference evidence="2 3" key="1">
    <citation type="submission" date="2014-04" db="EMBL/GenBank/DDBJ databases">
        <authorList>
            <consortium name="DOE Joint Genome Institute"/>
            <person name="Kuo A."/>
            <person name="Tarkka M."/>
            <person name="Buscot F."/>
            <person name="Kohler A."/>
            <person name="Nagy L.G."/>
            <person name="Floudas D."/>
            <person name="Copeland A."/>
            <person name="Barry K.W."/>
            <person name="Cichocki N."/>
            <person name="Veneault-Fourrey C."/>
            <person name="LaButti K."/>
            <person name="Lindquist E.A."/>
            <person name="Lipzen A."/>
            <person name="Lundell T."/>
            <person name="Morin E."/>
            <person name="Murat C."/>
            <person name="Sun H."/>
            <person name="Tunlid A."/>
            <person name="Henrissat B."/>
            <person name="Grigoriev I.V."/>
            <person name="Hibbett D.S."/>
            <person name="Martin F."/>
            <person name="Nordberg H.P."/>
            <person name="Cantor M.N."/>
            <person name="Hua S.X."/>
        </authorList>
    </citation>
    <scope>NUCLEOTIDE SEQUENCE [LARGE SCALE GENOMIC DNA]</scope>
    <source>
        <strain evidence="2 3">F 1598</strain>
    </source>
</reference>
<reference evidence="3" key="2">
    <citation type="submission" date="2015-01" db="EMBL/GenBank/DDBJ databases">
        <title>Evolutionary Origins and Diversification of the Mycorrhizal Mutualists.</title>
        <authorList>
            <consortium name="DOE Joint Genome Institute"/>
            <consortium name="Mycorrhizal Genomics Consortium"/>
            <person name="Kohler A."/>
            <person name="Kuo A."/>
            <person name="Nagy L.G."/>
            <person name="Floudas D."/>
            <person name="Copeland A."/>
            <person name="Barry K.W."/>
            <person name="Cichocki N."/>
            <person name="Veneault-Fourrey C."/>
            <person name="LaButti K."/>
            <person name="Lindquist E.A."/>
            <person name="Lipzen A."/>
            <person name="Lundell T."/>
            <person name="Morin E."/>
            <person name="Murat C."/>
            <person name="Riley R."/>
            <person name="Ohm R."/>
            <person name="Sun H."/>
            <person name="Tunlid A."/>
            <person name="Henrissat B."/>
            <person name="Grigoriev I.V."/>
            <person name="Hibbett D.S."/>
            <person name="Martin F."/>
        </authorList>
    </citation>
    <scope>NUCLEOTIDE SEQUENCE [LARGE SCALE GENOMIC DNA]</scope>
    <source>
        <strain evidence="3">F 1598</strain>
    </source>
</reference>
<sequence>MTIKYGDKRAPSKSAYSSGYDDPGQTRYEASHGGVKEVLDALLKDLGSSASSLDEIAIVKLLVGDGVDDILDDEIEGLSLRKVIMETLEH</sequence>
<accession>A0A0C3GJ03</accession>
<dbReference type="InParanoid" id="A0A0C3GJ03"/>